<comment type="caution">
    <text evidence="2">The sequence shown here is derived from an EMBL/GenBank/DDBJ whole genome shotgun (WGS) entry which is preliminary data.</text>
</comment>
<feature type="compositionally biased region" description="Gly residues" evidence="1">
    <location>
        <begin position="122"/>
        <end position="135"/>
    </location>
</feature>
<reference evidence="2" key="1">
    <citation type="journal article" date="2023" name="Mol. Biol. Evol.">
        <title>Third-Generation Sequencing Reveals the Adaptive Role of the Epigenome in Three Deep-Sea Polychaetes.</title>
        <authorList>
            <person name="Perez M."/>
            <person name="Aroh O."/>
            <person name="Sun Y."/>
            <person name="Lan Y."/>
            <person name="Juniper S.K."/>
            <person name="Young C.R."/>
            <person name="Angers B."/>
            <person name="Qian P.Y."/>
        </authorList>
    </citation>
    <scope>NUCLEOTIDE SEQUENCE</scope>
    <source>
        <strain evidence="2">R07B-5</strain>
    </source>
</reference>
<feature type="compositionally biased region" description="Gly residues" evidence="1">
    <location>
        <begin position="187"/>
        <end position="203"/>
    </location>
</feature>
<evidence type="ECO:0000256" key="1">
    <source>
        <dbReference type="SAM" id="MobiDB-lite"/>
    </source>
</evidence>
<dbReference type="EMBL" id="JAODUO010001709">
    <property type="protein sequence ID" value="KAK2159556.1"/>
    <property type="molecule type" value="Genomic_DNA"/>
</dbReference>
<evidence type="ECO:0000313" key="3">
    <source>
        <dbReference type="Proteomes" id="UP001209878"/>
    </source>
</evidence>
<proteinExistence type="predicted"/>
<protein>
    <submittedName>
        <fullName evidence="2">Uncharacterized protein</fullName>
    </submittedName>
</protein>
<dbReference type="Proteomes" id="UP001209878">
    <property type="component" value="Unassembled WGS sequence"/>
</dbReference>
<feature type="compositionally biased region" description="Polar residues" evidence="1">
    <location>
        <begin position="104"/>
        <end position="120"/>
    </location>
</feature>
<feature type="compositionally biased region" description="Basic residues" evidence="1">
    <location>
        <begin position="89"/>
        <end position="102"/>
    </location>
</feature>
<accession>A0AAD9JUR8</accession>
<feature type="compositionally biased region" description="Basic and acidic residues" evidence="1">
    <location>
        <begin position="247"/>
        <end position="257"/>
    </location>
</feature>
<dbReference type="AlphaFoldDB" id="A0AAD9JUR8"/>
<keyword evidence="3" id="KW-1185">Reference proteome</keyword>
<evidence type="ECO:0000313" key="2">
    <source>
        <dbReference type="EMBL" id="KAK2159556.1"/>
    </source>
</evidence>
<feature type="compositionally biased region" description="Low complexity" evidence="1">
    <location>
        <begin position="136"/>
        <end position="146"/>
    </location>
</feature>
<feature type="region of interest" description="Disordered" evidence="1">
    <location>
        <begin position="29"/>
        <end position="287"/>
    </location>
</feature>
<organism evidence="2 3">
    <name type="scientific">Ridgeia piscesae</name>
    <name type="common">Tubeworm</name>
    <dbReference type="NCBI Taxonomy" id="27915"/>
    <lineage>
        <taxon>Eukaryota</taxon>
        <taxon>Metazoa</taxon>
        <taxon>Spiralia</taxon>
        <taxon>Lophotrochozoa</taxon>
        <taxon>Annelida</taxon>
        <taxon>Polychaeta</taxon>
        <taxon>Sedentaria</taxon>
        <taxon>Canalipalpata</taxon>
        <taxon>Sabellida</taxon>
        <taxon>Siboglinidae</taxon>
        <taxon>Ridgeia</taxon>
    </lineage>
</organism>
<gene>
    <name evidence="2" type="ORF">NP493_1710g00005</name>
</gene>
<name>A0AAD9JUR8_RIDPI</name>
<sequence>MLIEGSTCPGAGRLPKVRCPTRELTTAIVDGTTNPAPPPQAGRQYHQIVWLPDDDGSGSAPRKRGDQSAPGGGTSDAESASSFDDVRGSKQRRRRNRSRKQRGTNAGLNSGTETDTSVSNYRGGGAGGSAGGGAGAEASSAQSRRGSNSRKYPPPQGPGRQGEPRTRPPRRGSNTPAESRATREGSTGAGVGDPGQANGQGKGGGHKGGKNGATGSKESTPAPVNTKTSSASIELKTGDSAVNADSGRPKPQREPRKSSGPHRRRDSPETPADADEKPTSKTMVNGK</sequence>
<feature type="compositionally biased region" description="Polar residues" evidence="1">
    <location>
        <begin position="216"/>
        <end position="232"/>
    </location>
</feature>